<feature type="compositionally biased region" description="Polar residues" evidence="1">
    <location>
        <begin position="114"/>
        <end position="146"/>
    </location>
</feature>
<feature type="region of interest" description="Disordered" evidence="1">
    <location>
        <begin position="89"/>
        <end position="165"/>
    </location>
</feature>
<dbReference type="OrthoDB" id="534610at2759"/>
<evidence type="ECO:0000313" key="3">
    <source>
        <dbReference type="EMBL" id="GHP11387.1"/>
    </source>
</evidence>
<feature type="region of interest" description="Disordered" evidence="1">
    <location>
        <begin position="188"/>
        <end position="261"/>
    </location>
</feature>
<dbReference type="EMBL" id="BNJQ01000034">
    <property type="protein sequence ID" value="GHP11387.1"/>
    <property type="molecule type" value="Genomic_DNA"/>
</dbReference>
<feature type="transmembrane region" description="Helical" evidence="2">
    <location>
        <begin position="34"/>
        <end position="53"/>
    </location>
</feature>
<protein>
    <submittedName>
        <fullName evidence="3">Uncharacterized protein</fullName>
    </submittedName>
</protein>
<name>A0A830I2J3_9CHLO</name>
<dbReference type="Proteomes" id="UP000660262">
    <property type="component" value="Unassembled WGS sequence"/>
</dbReference>
<comment type="caution">
    <text evidence="3">The sequence shown here is derived from an EMBL/GenBank/DDBJ whole genome shotgun (WGS) entry which is preliminary data.</text>
</comment>
<keyword evidence="2" id="KW-1133">Transmembrane helix</keyword>
<evidence type="ECO:0000256" key="1">
    <source>
        <dbReference type="SAM" id="MobiDB-lite"/>
    </source>
</evidence>
<evidence type="ECO:0000313" key="4">
    <source>
        <dbReference type="Proteomes" id="UP000660262"/>
    </source>
</evidence>
<organism evidence="3 4">
    <name type="scientific">Pycnococcus provasolii</name>
    <dbReference type="NCBI Taxonomy" id="41880"/>
    <lineage>
        <taxon>Eukaryota</taxon>
        <taxon>Viridiplantae</taxon>
        <taxon>Chlorophyta</taxon>
        <taxon>Pseudoscourfieldiophyceae</taxon>
        <taxon>Pseudoscourfieldiales</taxon>
        <taxon>Pycnococcaceae</taxon>
        <taxon>Pycnococcus</taxon>
    </lineage>
</organism>
<dbReference type="PANTHER" id="PTHR35100">
    <property type="entry name" value="FOLD PROTEIN"/>
    <property type="match status" value="1"/>
</dbReference>
<sequence length="596" mass="66355">MKQDDVITPSAEKTTNNPDDNAVAVVEFLQLGTFYGLGIAVFLLGNSLVMWSIPSYKKFFRRKKEQRVSQLRDEQLEYEACRQRRQARRQARRDARARRKRKQDAWSLVGEDGNSPSSVSQVATAAEAQVNSRQLGDVATTHSSTEWLDRLDGEDAGALPPVQEDVGMSHSLSATNLARLAEQDDLDSLSRRSLDSMRPNLSHRPPRPETRHISPSARNLALTAATHAPARRRRDGSAFSVTRGTPGRSRGAAPAKDAEASVPRLRPRRFIRSAAAASRLAARQSYVAARKSYGTLNDARDLTMDMSDKVNMWTEKRCSTILRKFGIPPILLYRSKTSCGAGCGDTSWLMTAWNVVTSYPFWTLGNVLHDADRTKSTHKHADWASKGVCMGSMIFHASRGDWRIFLRKADYIFISCASYTFVRGIQPPEDGKHSWIEKIRRSRIFSGMNHTMTIFEPLITSFVNILVIQVSLVERMLSTNPAVAAATAAAAASCARSEEHLPRPRRWLRSLRRVWSRVISPVFGKERMQTGDVPHSHWVVHGSIAILGGGCFFIEDFFPSGPVHGLWHLLAWAGSRTAAPLLRRPSQPSPASTDAS</sequence>
<accession>A0A830I2J3</accession>
<feature type="compositionally biased region" description="Basic residues" evidence="1">
    <location>
        <begin position="89"/>
        <end position="102"/>
    </location>
</feature>
<proteinExistence type="predicted"/>
<dbReference type="AlphaFoldDB" id="A0A830I2J3"/>
<keyword evidence="2" id="KW-0472">Membrane</keyword>
<evidence type="ECO:0000256" key="2">
    <source>
        <dbReference type="SAM" id="Phobius"/>
    </source>
</evidence>
<dbReference type="PANTHER" id="PTHR35100:SF1">
    <property type="entry name" value="F15H11.13 PROTEIN"/>
    <property type="match status" value="1"/>
</dbReference>
<keyword evidence="4" id="KW-1185">Reference proteome</keyword>
<reference evidence="3" key="1">
    <citation type="submission" date="2020-10" db="EMBL/GenBank/DDBJ databases">
        <title>Unveiling of a novel bifunctional photoreceptor, Dualchrome1, isolated from a cosmopolitan green alga.</title>
        <authorList>
            <person name="Suzuki S."/>
            <person name="Kawachi M."/>
        </authorList>
    </citation>
    <scope>NUCLEOTIDE SEQUENCE</scope>
    <source>
        <strain evidence="3">NIES 2893</strain>
    </source>
</reference>
<keyword evidence="2" id="KW-0812">Transmembrane</keyword>
<gene>
    <name evidence="3" type="ORF">PPROV_001011500</name>
</gene>